<sequence length="201" mass="22931">MSICTNSSDLNILRCDFKWSDTSVSRLDNCGYYIIPEKMNLGERRDFCHIFKANKTIKYTDPAKELYGLRKIGFYFQIKNLTAAEETALGIASITIQLSHPDFNPLLYPSQDEDNMDKAIKSHLILQRDFIPAMAGYATVIRFRTRLYKSIIPASFGVFSGLETNYNHAPFVESEVSQFPFNKSPFNMPNETTGYFSVTAE</sequence>
<protein>
    <submittedName>
        <fullName evidence="1">11582_t:CDS:1</fullName>
    </submittedName>
</protein>
<name>A0ACA9R9M9_9GLOM</name>
<dbReference type="EMBL" id="CAJVPW010061693">
    <property type="protein sequence ID" value="CAG8782417.1"/>
    <property type="molecule type" value="Genomic_DNA"/>
</dbReference>
<gene>
    <name evidence="1" type="ORF">SPELUC_LOCUS16517</name>
</gene>
<reference evidence="1" key="1">
    <citation type="submission" date="2021-06" db="EMBL/GenBank/DDBJ databases">
        <authorList>
            <person name="Kallberg Y."/>
            <person name="Tangrot J."/>
            <person name="Rosling A."/>
        </authorList>
    </citation>
    <scope>NUCLEOTIDE SEQUENCE</scope>
    <source>
        <strain evidence="1">28 12/20/2015</strain>
    </source>
</reference>
<organism evidence="1 2">
    <name type="scientific">Cetraspora pellucida</name>
    <dbReference type="NCBI Taxonomy" id="1433469"/>
    <lineage>
        <taxon>Eukaryota</taxon>
        <taxon>Fungi</taxon>
        <taxon>Fungi incertae sedis</taxon>
        <taxon>Mucoromycota</taxon>
        <taxon>Glomeromycotina</taxon>
        <taxon>Glomeromycetes</taxon>
        <taxon>Diversisporales</taxon>
        <taxon>Gigasporaceae</taxon>
        <taxon>Cetraspora</taxon>
    </lineage>
</organism>
<feature type="non-terminal residue" evidence="1">
    <location>
        <position position="1"/>
    </location>
</feature>
<feature type="non-terminal residue" evidence="1">
    <location>
        <position position="201"/>
    </location>
</feature>
<evidence type="ECO:0000313" key="1">
    <source>
        <dbReference type="EMBL" id="CAG8782417.1"/>
    </source>
</evidence>
<evidence type="ECO:0000313" key="2">
    <source>
        <dbReference type="Proteomes" id="UP000789366"/>
    </source>
</evidence>
<comment type="caution">
    <text evidence="1">The sequence shown here is derived from an EMBL/GenBank/DDBJ whole genome shotgun (WGS) entry which is preliminary data.</text>
</comment>
<accession>A0ACA9R9M9</accession>
<keyword evidence="2" id="KW-1185">Reference proteome</keyword>
<proteinExistence type="predicted"/>
<dbReference type="Proteomes" id="UP000789366">
    <property type="component" value="Unassembled WGS sequence"/>
</dbReference>